<feature type="signal peptide" evidence="4">
    <location>
        <begin position="1"/>
        <end position="24"/>
    </location>
</feature>
<feature type="compositionally biased region" description="Polar residues" evidence="3">
    <location>
        <begin position="1250"/>
        <end position="1267"/>
    </location>
</feature>
<dbReference type="Pfam" id="PF06119">
    <property type="entry name" value="NIDO"/>
    <property type="match status" value="1"/>
</dbReference>
<dbReference type="InterPro" id="IPR013784">
    <property type="entry name" value="Carb-bd-like_fold"/>
</dbReference>
<feature type="compositionally biased region" description="Low complexity" evidence="3">
    <location>
        <begin position="28"/>
        <end position="41"/>
    </location>
</feature>
<dbReference type="InterPro" id="IPR051495">
    <property type="entry name" value="Epithelial_Barrier/Signaling"/>
</dbReference>
<dbReference type="SUPFAM" id="SSF103647">
    <property type="entry name" value="TSP type-3 repeat"/>
    <property type="match status" value="1"/>
</dbReference>
<evidence type="ECO:0000256" key="3">
    <source>
        <dbReference type="SAM" id="MobiDB-lite"/>
    </source>
</evidence>
<feature type="region of interest" description="Disordered" evidence="3">
    <location>
        <begin position="28"/>
        <end position="50"/>
    </location>
</feature>
<keyword evidence="4" id="KW-0732">Signal</keyword>
<dbReference type="PROSITE" id="PS51233">
    <property type="entry name" value="VWFD"/>
    <property type="match status" value="1"/>
</dbReference>
<dbReference type="SUPFAM" id="SSF49452">
    <property type="entry name" value="Starch-binding domain-like"/>
    <property type="match status" value="1"/>
</dbReference>
<dbReference type="InterPro" id="IPR001846">
    <property type="entry name" value="VWF_type-D"/>
</dbReference>
<feature type="region of interest" description="Disordered" evidence="3">
    <location>
        <begin position="1225"/>
        <end position="1276"/>
    </location>
</feature>
<evidence type="ECO:0000313" key="6">
    <source>
        <dbReference type="EMBL" id="GAA2636731.1"/>
    </source>
</evidence>
<organism evidence="6 7">
    <name type="scientific">Actinomadura fulvescens</name>
    <dbReference type="NCBI Taxonomy" id="46160"/>
    <lineage>
        <taxon>Bacteria</taxon>
        <taxon>Bacillati</taxon>
        <taxon>Actinomycetota</taxon>
        <taxon>Actinomycetes</taxon>
        <taxon>Streptosporangiales</taxon>
        <taxon>Thermomonosporaceae</taxon>
        <taxon>Actinomadura</taxon>
    </lineage>
</organism>
<protein>
    <recommendedName>
        <fullName evidence="5">VWFD domain-containing protein</fullName>
    </recommendedName>
</protein>
<sequence>MRLFSPLAAVVAVVVGLSVNVAVAAPAASQPNETQGAAQTQGGTGGLTVVAPRRTDRGSVLLRGRTFAKSAIRIGGGVLPVTLSADRKGRYAAEVLLRPNARNKLKVTAYHGRRAISRKVTVQQRLKSPKGRVSGEVFDISTRKAIAGATVRYGSRTAKTDQRGRYTLTGLPEGGVAVSARSAGRLSGADIARIRRGQGKIGRILMQPLTKPVRVGPQGGAFSGNGWKVRIPAGAVRQTTDLNLTRLLITGSKDAFGLPLFDLSPNGLRFARPITVTVDPGLVGLQAAHARLVGLDPDSLAVIPLKSRVVGKQLQFQLTALRGLEVRFEPPPDWTNMWGGPSKFCEPFANNADAAKAHEYLRDIMLPALWAGIGETSAYLWGKYLTSGVPTPAREDITNPDALVRFDTDRATVQARGDALALVGFRVASGTQRPQLSPPDNPTTKQLSDFRMGDGTPIGQNVNIRYGEDSFTLPVNIAGGVGETDLPGQGTFLDRRDLTGEIKFIPHVSAKGALTRVDMKAYLKLALEDSVDFCPGDMGSNFVKNFTIPLSRLEKTPHPGGGTWAKPVMYKLKTDKPEAILRDVSEAYNNDVDKDGVPDEQPWRGADYKIDNCKTIPNPGQADRNGNGVGDACEPCAPQTLQAAPDKCERPPGGIPGNPGGGGSDGGTRPDPGPSTPGTGGSYGDPHFITFDGGAVDFQGAGDYVLAESASGDFAVQGRYVRLPGRSSTISVNRGVAAKVGRSVITFGDDTTSEPLDPQVAALDGKRIALKPGMRMTLPGGAVLTFSAVRGAVVRWADGTELAAGRWIADNAFITLSQSRWGRVRGLLGNADRNPSNDLTARNGTRVTDPLNLQQLYGSFGAGWQATGKASFFRTAIPRDGALPVRPPKVASVADLPAAARADAERICRELGVAPGAALQQCILDVALTGDRGHAGSAGVVADRLRLSVDLAALTGRVEDTTALPLGQNVQGRLGKAHATDVFQVDLTAGQTLKVTTPGPCPGSGTFSITLVAPSGRAIDRTRGAGCGTLGVSGLRETGRYQLRVHDTGGHTGAYTLRADTQQAQTSCQGDKVAPSDDELSPKVDLPFAVNFKGRRFSSLWVNNNGNVTFDDAMSDYTPKPFDQTRSPIIAPWWADVDTRPTGSQPVRYGNGTVEGRRAFCVDYDRVGYYNQNTDKLNSFQLYIVDRADVAPGAFDIVFQYKALKWETGDASGGGNGLGGTSAGVGYSNGTGDPGTFHEVNGSRRPGSFLDTSPNGLSRTSTNSNQPGLHIFPIRN</sequence>
<reference evidence="7" key="1">
    <citation type="journal article" date="2019" name="Int. J. Syst. Evol. Microbiol.">
        <title>The Global Catalogue of Microorganisms (GCM) 10K type strain sequencing project: providing services to taxonomists for standard genome sequencing and annotation.</title>
        <authorList>
            <consortium name="The Broad Institute Genomics Platform"/>
            <consortium name="The Broad Institute Genome Sequencing Center for Infectious Disease"/>
            <person name="Wu L."/>
            <person name="Ma J."/>
        </authorList>
    </citation>
    <scope>NUCLEOTIDE SEQUENCE [LARGE SCALE GENOMIC DNA]</scope>
    <source>
        <strain evidence="7">JCM 6833</strain>
    </source>
</reference>
<feature type="region of interest" description="Disordered" evidence="3">
    <location>
        <begin position="644"/>
        <end position="687"/>
    </location>
</feature>
<accession>A0ABP6DAF5</accession>
<evidence type="ECO:0000313" key="7">
    <source>
        <dbReference type="Proteomes" id="UP001501509"/>
    </source>
</evidence>
<feature type="domain" description="VWFD" evidence="5">
    <location>
        <begin position="678"/>
        <end position="872"/>
    </location>
</feature>
<dbReference type="Proteomes" id="UP001501509">
    <property type="component" value="Unassembled WGS sequence"/>
</dbReference>
<feature type="chain" id="PRO_5045670082" description="VWFD domain-containing protein" evidence="4">
    <location>
        <begin position="25"/>
        <end position="1276"/>
    </location>
</feature>
<dbReference type="RefSeq" id="WP_344548859.1">
    <property type="nucleotide sequence ID" value="NZ_BAAATD010000021.1"/>
</dbReference>
<dbReference type="PANTHER" id="PTHR13802:SF59">
    <property type="entry name" value="SUSHI DOMAIN-CONTAINING PROTEIN 2"/>
    <property type="match status" value="1"/>
</dbReference>
<dbReference type="Gene3D" id="2.60.120.380">
    <property type="match status" value="1"/>
</dbReference>
<evidence type="ECO:0000256" key="2">
    <source>
        <dbReference type="ARBA" id="ARBA00023136"/>
    </source>
</evidence>
<evidence type="ECO:0000256" key="4">
    <source>
        <dbReference type="SAM" id="SignalP"/>
    </source>
</evidence>
<comment type="subcellular location">
    <subcellularLocation>
        <location evidence="1">Membrane</location>
    </subcellularLocation>
</comment>
<dbReference type="Gene3D" id="2.60.40.1120">
    <property type="entry name" value="Carboxypeptidase-like, regulatory domain"/>
    <property type="match status" value="1"/>
</dbReference>
<keyword evidence="7" id="KW-1185">Reference proteome</keyword>
<dbReference type="SMART" id="SM00216">
    <property type="entry name" value="VWD"/>
    <property type="match status" value="1"/>
</dbReference>
<comment type="caution">
    <text evidence="6">The sequence shown here is derived from an EMBL/GenBank/DDBJ whole genome shotgun (WGS) entry which is preliminary data.</text>
</comment>
<name>A0ABP6DAF5_9ACTN</name>
<dbReference type="Pfam" id="PF00094">
    <property type="entry name" value="VWD"/>
    <property type="match status" value="1"/>
</dbReference>
<dbReference type="PANTHER" id="PTHR13802">
    <property type="entry name" value="MUCIN 4-RELATED"/>
    <property type="match status" value="1"/>
</dbReference>
<dbReference type="InterPro" id="IPR028974">
    <property type="entry name" value="TSP_type-3_rpt"/>
</dbReference>
<keyword evidence="2" id="KW-0472">Membrane</keyword>
<evidence type="ECO:0000256" key="1">
    <source>
        <dbReference type="ARBA" id="ARBA00004370"/>
    </source>
</evidence>
<evidence type="ECO:0000259" key="5">
    <source>
        <dbReference type="PROSITE" id="PS51233"/>
    </source>
</evidence>
<dbReference type="Gene3D" id="4.10.1080.10">
    <property type="entry name" value="TSP type-3 repeat"/>
    <property type="match status" value="1"/>
</dbReference>
<gene>
    <name evidence="6" type="ORF">GCM10010411_90000</name>
</gene>
<dbReference type="InterPro" id="IPR003886">
    <property type="entry name" value="NIDO_dom"/>
</dbReference>
<dbReference type="EMBL" id="BAAATD010000021">
    <property type="protein sequence ID" value="GAA2636731.1"/>
    <property type="molecule type" value="Genomic_DNA"/>
</dbReference>
<proteinExistence type="predicted"/>
<feature type="compositionally biased region" description="Gly residues" evidence="3">
    <location>
        <begin position="655"/>
        <end position="666"/>
    </location>
</feature>